<reference evidence="5 6" key="2">
    <citation type="submission" date="2018-10" db="EMBL/GenBank/DDBJ databases">
        <authorList>
            <consortium name="Pathogen Informatics"/>
        </authorList>
    </citation>
    <scope>NUCLEOTIDE SEQUENCE [LARGE SCALE GENOMIC DNA]</scope>
</reference>
<evidence type="ECO:0000256" key="2">
    <source>
        <dbReference type="SAM" id="MobiDB-lite"/>
    </source>
</evidence>
<keyword evidence="6" id="KW-1185">Reference proteome</keyword>
<name>A0A0N4VQ79_ENTVE</name>
<dbReference type="SMART" id="SM01088">
    <property type="entry name" value="Col_cuticle_N"/>
    <property type="match status" value="1"/>
</dbReference>
<gene>
    <name evidence="5" type="ORF">EVEC_LOCUS12325</name>
</gene>
<feature type="compositionally biased region" description="Pro residues" evidence="2">
    <location>
        <begin position="167"/>
        <end position="181"/>
    </location>
</feature>
<evidence type="ECO:0000259" key="4">
    <source>
        <dbReference type="SMART" id="SM01088"/>
    </source>
</evidence>
<dbReference type="Gene3D" id="1.20.5.320">
    <property type="entry name" value="6-Phosphogluconate Dehydrogenase, domain 3"/>
    <property type="match status" value="1"/>
</dbReference>
<keyword evidence="1" id="KW-0677">Repeat</keyword>
<sequence>MGTKRANQFRLITVFSVTSSTAASFLCVVVIPLFYTYVQTKTSLMREEVNFCKSRSSNILDEAARIQVLSHHEENRAKREYSNICCGCGHSPQGPEGPPGPDGSDGPDGIQGPPGKDGPDAPPRLASSKINWNLICEPGPPGPMGQPGPKGLPGKAGPRGSDGAPGPAGPPGSPGPRGPPG</sequence>
<dbReference type="PANTHER" id="PTHR24637">
    <property type="entry name" value="COLLAGEN"/>
    <property type="match status" value="1"/>
</dbReference>
<feature type="domain" description="Nematode cuticle collagen N-terminal" evidence="4">
    <location>
        <begin position="11"/>
        <end position="63"/>
    </location>
</feature>
<dbReference type="STRING" id="51028.A0A0N4VQ79"/>
<evidence type="ECO:0000313" key="5">
    <source>
        <dbReference type="EMBL" id="VDD97574.1"/>
    </source>
</evidence>
<feature type="compositionally biased region" description="Low complexity" evidence="2">
    <location>
        <begin position="147"/>
        <end position="165"/>
    </location>
</feature>
<evidence type="ECO:0000256" key="1">
    <source>
        <dbReference type="ARBA" id="ARBA00022737"/>
    </source>
</evidence>
<evidence type="ECO:0000313" key="7">
    <source>
        <dbReference type="WBParaSite" id="EVEC_0001317101-mRNA-1"/>
    </source>
</evidence>
<proteinExistence type="predicted"/>
<protein>
    <submittedName>
        <fullName evidence="7">Col_cuticle_N domain-containing protein</fullName>
    </submittedName>
</protein>
<feature type="compositionally biased region" description="Low complexity" evidence="2">
    <location>
        <begin position="102"/>
        <end position="114"/>
    </location>
</feature>
<accession>A0A0N4VQ79</accession>
<dbReference type="PANTHER" id="PTHR24637:SF428">
    <property type="entry name" value="SCAVENGER RECEPTOR CLASS A MEMBER 3"/>
    <property type="match status" value="1"/>
</dbReference>
<reference evidence="7" key="1">
    <citation type="submission" date="2017-02" db="UniProtKB">
        <authorList>
            <consortium name="WormBaseParasite"/>
        </authorList>
    </citation>
    <scope>IDENTIFICATION</scope>
</reference>
<dbReference type="WBParaSite" id="EVEC_0001317101-mRNA-1">
    <property type="protein sequence ID" value="EVEC_0001317101-mRNA-1"/>
    <property type="gene ID" value="EVEC_0001317101"/>
</dbReference>
<organism evidence="7">
    <name type="scientific">Enterobius vermicularis</name>
    <name type="common">Human pinworm</name>
    <dbReference type="NCBI Taxonomy" id="51028"/>
    <lineage>
        <taxon>Eukaryota</taxon>
        <taxon>Metazoa</taxon>
        <taxon>Ecdysozoa</taxon>
        <taxon>Nematoda</taxon>
        <taxon>Chromadorea</taxon>
        <taxon>Rhabditida</taxon>
        <taxon>Spirurina</taxon>
        <taxon>Oxyuridomorpha</taxon>
        <taxon>Oxyuroidea</taxon>
        <taxon>Oxyuridae</taxon>
        <taxon>Enterobius</taxon>
    </lineage>
</organism>
<feature type="region of interest" description="Disordered" evidence="2">
    <location>
        <begin position="92"/>
        <end position="181"/>
    </location>
</feature>
<dbReference type="AlphaFoldDB" id="A0A0N4VQ79"/>
<dbReference type="Proteomes" id="UP000274131">
    <property type="component" value="Unassembled WGS sequence"/>
</dbReference>
<evidence type="ECO:0000256" key="3">
    <source>
        <dbReference type="SAM" id="Phobius"/>
    </source>
</evidence>
<keyword evidence="3" id="KW-0472">Membrane</keyword>
<keyword evidence="3" id="KW-0812">Transmembrane</keyword>
<dbReference type="EMBL" id="UXUI01014167">
    <property type="protein sequence ID" value="VDD97574.1"/>
    <property type="molecule type" value="Genomic_DNA"/>
</dbReference>
<dbReference type="Pfam" id="PF01391">
    <property type="entry name" value="Collagen"/>
    <property type="match status" value="1"/>
</dbReference>
<dbReference type="GO" id="GO:0042302">
    <property type="term" value="F:structural constituent of cuticle"/>
    <property type="evidence" value="ECO:0007669"/>
    <property type="project" value="InterPro"/>
</dbReference>
<dbReference type="OrthoDB" id="5868420at2759"/>
<dbReference type="InterPro" id="IPR008160">
    <property type="entry name" value="Collagen"/>
</dbReference>
<dbReference type="InterPro" id="IPR002486">
    <property type="entry name" value="Col_cuticle_N"/>
</dbReference>
<evidence type="ECO:0000313" key="6">
    <source>
        <dbReference type="Proteomes" id="UP000274131"/>
    </source>
</evidence>
<keyword evidence="3" id="KW-1133">Transmembrane helix</keyword>
<dbReference type="Pfam" id="PF01484">
    <property type="entry name" value="Col_cuticle_N"/>
    <property type="match status" value="1"/>
</dbReference>
<feature type="transmembrane region" description="Helical" evidence="3">
    <location>
        <begin position="12"/>
        <end position="35"/>
    </location>
</feature>